<dbReference type="Proteomes" id="UP000015104">
    <property type="component" value="Unassembled WGS sequence"/>
</dbReference>
<dbReference type="FunFam" id="3.30.63.10:FF:000002">
    <property type="entry name" value="Guanylate kinase 1"/>
    <property type="match status" value="1"/>
</dbReference>
<reference evidence="9" key="1">
    <citation type="submission" date="2011-08" db="EMBL/GenBank/DDBJ databases">
        <authorList>
            <person name="Rombauts S."/>
        </authorList>
    </citation>
    <scope>NUCLEOTIDE SEQUENCE</scope>
    <source>
        <strain evidence="9">London</strain>
    </source>
</reference>
<evidence type="ECO:0000313" key="9">
    <source>
        <dbReference type="Proteomes" id="UP000015104"/>
    </source>
</evidence>
<keyword evidence="6" id="KW-0067">ATP-binding</keyword>
<dbReference type="PANTHER" id="PTHR23117:SF13">
    <property type="entry name" value="GUANYLATE KINASE"/>
    <property type="match status" value="1"/>
</dbReference>
<dbReference type="Pfam" id="PF00625">
    <property type="entry name" value="Guanylate_kin"/>
    <property type="match status" value="1"/>
</dbReference>
<dbReference type="EC" id="2.7.4.8" evidence="2"/>
<evidence type="ECO:0000256" key="2">
    <source>
        <dbReference type="ARBA" id="ARBA00012961"/>
    </source>
</evidence>
<organism evidence="8 9">
    <name type="scientific">Tetranychus urticae</name>
    <name type="common">Two-spotted spider mite</name>
    <dbReference type="NCBI Taxonomy" id="32264"/>
    <lineage>
        <taxon>Eukaryota</taxon>
        <taxon>Metazoa</taxon>
        <taxon>Ecdysozoa</taxon>
        <taxon>Arthropoda</taxon>
        <taxon>Chelicerata</taxon>
        <taxon>Arachnida</taxon>
        <taxon>Acari</taxon>
        <taxon>Acariformes</taxon>
        <taxon>Trombidiformes</taxon>
        <taxon>Prostigmata</taxon>
        <taxon>Eleutherengona</taxon>
        <taxon>Raphignathae</taxon>
        <taxon>Tetranychoidea</taxon>
        <taxon>Tetranychidae</taxon>
        <taxon>Tetranychus</taxon>
    </lineage>
</organism>
<protein>
    <recommendedName>
        <fullName evidence="2">guanylate kinase</fullName>
        <ecNumber evidence="2">2.7.4.8</ecNumber>
    </recommendedName>
</protein>
<dbReference type="SMART" id="SM00072">
    <property type="entry name" value="GuKc"/>
    <property type="match status" value="1"/>
</dbReference>
<dbReference type="EnsemblMetazoa" id="tetur12g03110.1">
    <property type="protein sequence ID" value="tetur12g03110.1"/>
    <property type="gene ID" value="tetur12g03110"/>
</dbReference>
<dbReference type="HOGENOM" id="CLU_001715_0_2_1"/>
<dbReference type="eggNOG" id="KOG0707">
    <property type="taxonomic scope" value="Eukaryota"/>
</dbReference>
<keyword evidence="3" id="KW-0808">Transferase</keyword>
<comment type="similarity">
    <text evidence="1">Belongs to the guanylate kinase family.</text>
</comment>
<keyword evidence="9" id="KW-1185">Reference proteome</keyword>
<dbReference type="InterPro" id="IPR017665">
    <property type="entry name" value="Guanylate_kinase"/>
</dbReference>
<proteinExistence type="inferred from homology"/>
<sequence>MPNHCDSNLLYGGSLNAEYRYHRLKYRVLLVKVLILLPIWKVCPHYLQKCDCRQNRLFMTTDTIPIEKPQNNSSTKGDTIDPMIRPIVICGPSGSGKSTLLRRLMADFKDYLGFTVSHATRKPREGEIDGREYHFTERESMKKAIEEGEFIEFTEFSGNLYGTSKKAMEQVQRGGKICVLDLEIEGVKSLKKSDFKPLFVFVKPPSLEVLEQRLRKRGTESDECIIRRLNRAKEDLSMEGIESFFDLIIINENIDDAYSALKNFIQPVIEVVKSTPTN</sequence>
<keyword evidence="4" id="KW-0547">Nucleotide-binding</keyword>
<evidence type="ECO:0000256" key="1">
    <source>
        <dbReference type="ARBA" id="ARBA00005790"/>
    </source>
</evidence>
<dbReference type="GO" id="GO:0005524">
    <property type="term" value="F:ATP binding"/>
    <property type="evidence" value="ECO:0007669"/>
    <property type="project" value="UniProtKB-KW"/>
</dbReference>
<evidence type="ECO:0000256" key="4">
    <source>
        <dbReference type="ARBA" id="ARBA00022741"/>
    </source>
</evidence>
<dbReference type="GO" id="GO:0005829">
    <property type="term" value="C:cytosol"/>
    <property type="evidence" value="ECO:0007669"/>
    <property type="project" value="TreeGrafter"/>
</dbReference>
<dbReference type="PANTHER" id="PTHR23117">
    <property type="entry name" value="GUANYLATE KINASE-RELATED"/>
    <property type="match status" value="1"/>
</dbReference>
<dbReference type="InterPro" id="IPR027417">
    <property type="entry name" value="P-loop_NTPase"/>
</dbReference>
<dbReference type="SUPFAM" id="SSF52540">
    <property type="entry name" value="P-loop containing nucleoside triphosphate hydrolases"/>
    <property type="match status" value="1"/>
</dbReference>
<dbReference type="AlphaFoldDB" id="T1KIZ1"/>
<accession>T1KIZ1</accession>
<dbReference type="GO" id="GO:0004385">
    <property type="term" value="F:GMP kinase activity"/>
    <property type="evidence" value="ECO:0007669"/>
    <property type="project" value="UniProtKB-EC"/>
</dbReference>
<evidence type="ECO:0000256" key="5">
    <source>
        <dbReference type="ARBA" id="ARBA00022777"/>
    </source>
</evidence>
<evidence type="ECO:0000256" key="3">
    <source>
        <dbReference type="ARBA" id="ARBA00022679"/>
    </source>
</evidence>
<evidence type="ECO:0000313" key="8">
    <source>
        <dbReference type="EnsemblMetazoa" id="tetur12g03110.1"/>
    </source>
</evidence>
<dbReference type="STRING" id="32264.T1KIZ1"/>
<dbReference type="InterPro" id="IPR008144">
    <property type="entry name" value="Guanylate_kin-like_dom"/>
</dbReference>
<name>T1KIZ1_TETUR</name>
<evidence type="ECO:0000259" key="7">
    <source>
        <dbReference type="PROSITE" id="PS50052"/>
    </source>
</evidence>
<dbReference type="EMBL" id="CAEY01000115">
    <property type="status" value="NOT_ANNOTATED_CDS"/>
    <property type="molecule type" value="Genomic_DNA"/>
</dbReference>
<evidence type="ECO:0000256" key="6">
    <source>
        <dbReference type="ARBA" id="ARBA00022840"/>
    </source>
</evidence>
<dbReference type="Gene3D" id="3.40.50.300">
    <property type="entry name" value="P-loop containing nucleotide triphosphate hydrolases"/>
    <property type="match status" value="1"/>
</dbReference>
<dbReference type="FunFam" id="3.40.50.300:FF:000776">
    <property type="entry name" value="Guanylate kinase 2"/>
    <property type="match status" value="1"/>
</dbReference>
<dbReference type="NCBIfam" id="TIGR03263">
    <property type="entry name" value="guanyl_kin"/>
    <property type="match status" value="1"/>
</dbReference>
<dbReference type="CDD" id="cd00071">
    <property type="entry name" value="GMPK"/>
    <property type="match status" value="1"/>
</dbReference>
<dbReference type="InterPro" id="IPR008145">
    <property type="entry name" value="GK/Ca_channel_bsu"/>
</dbReference>
<keyword evidence="5" id="KW-0418">Kinase</keyword>
<reference evidence="8" key="2">
    <citation type="submission" date="2015-06" db="UniProtKB">
        <authorList>
            <consortium name="EnsemblMetazoa"/>
        </authorList>
    </citation>
    <scope>IDENTIFICATION</scope>
</reference>
<dbReference type="PROSITE" id="PS50052">
    <property type="entry name" value="GUANYLATE_KINASE_2"/>
    <property type="match status" value="1"/>
</dbReference>
<feature type="domain" description="Guanylate kinase-like" evidence="7">
    <location>
        <begin position="84"/>
        <end position="266"/>
    </location>
</feature>